<evidence type="ECO:0000313" key="3">
    <source>
        <dbReference type="Proteomes" id="UP000654918"/>
    </source>
</evidence>
<name>A0A8H6KC28_9PEZI</name>
<feature type="region of interest" description="Disordered" evidence="1">
    <location>
        <begin position="474"/>
        <end position="501"/>
    </location>
</feature>
<feature type="region of interest" description="Disordered" evidence="1">
    <location>
        <begin position="1"/>
        <end position="51"/>
    </location>
</feature>
<accession>A0A8H6KC28</accession>
<sequence>MTGPAPGQATLRQTWIPPDDDETNPTCLALPRHTVPTGYSSSPRLPKTDTMDDSLSRFLQLARARLRHISPGPLVPTTFAPLSTAEAESRLLLFGWSSMTPGLGDADGGVGGRFDLSHVTGKDAPLPHWLLLGFIGGASCTCSSQPRSMDNERQRQSSDAAFTARTRTTRIGRRLVSSPPLQVACLRRMTHPSPGIVFPPRSAKHHTSSLTPGFVVNETPSLLRMATADRAPSQIACACHLTSGGQADMLRTLLHATCHGLTFHVGPYYVTRPYNIGQISHMIRLLAAAWPSCQRSSEPIGSFLFSISYGQDPLRLAAVLDTPRLHPGPQAHQVDSAHGLTDCLGQVVEGEPCPEASAWEQASFDEAVFSMCSRLGSFLPSPSPDTEMERCHAALLRERGDHLGRRWRLDEDIRHGRQMQRDQPKSEDFGGTSFRKHKTVNSTYLRIGLDIDNSIEPGRLGRFAPVDDELNCDTRGRRHPTHLDEAPRLHPAAEWPRSEQR</sequence>
<dbReference type="AlphaFoldDB" id="A0A8H6KC28"/>
<organism evidence="2 3">
    <name type="scientific">Colletotrichum plurivorum</name>
    <dbReference type="NCBI Taxonomy" id="2175906"/>
    <lineage>
        <taxon>Eukaryota</taxon>
        <taxon>Fungi</taxon>
        <taxon>Dikarya</taxon>
        <taxon>Ascomycota</taxon>
        <taxon>Pezizomycotina</taxon>
        <taxon>Sordariomycetes</taxon>
        <taxon>Hypocreomycetidae</taxon>
        <taxon>Glomerellales</taxon>
        <taxon>Glomerellaceae</taxon>
        <taxon>Colletotrichum</taxon>
        <taxon>Colletotrichum orchidearum species complex</taxon>
    </lineage>
</organism>
<evidence type="ECO:0000256" key="1">
    <source>
        <dbReference type="SAM" id="MobiDB-lite"/>
    </source>
</evidence>
<evidence type="ECO:0000313" key="2">
    <source>
        <dbReference type="EMBL" id="KAF6828704.1"/>
    </source>
</evidence>
<feature type="region of interest" description="Disordered" evidence="1">
    <location>
        <begin position="143"/>
        <end position="164"/>
    </location>
</feature>
<gene>
    <name evidence="2" type="ORF">CPLU01_08366</name>
</gene>
<keyword evidence="3" id="KW-1185">Reference proteome</keyword>
<reference evidence="2" key="1">
    <citation type="journal article" date="2020" name="Phytopathology">
        <title>Genome Sequence Resources of Colletotrichum truncatum, C. plurivorum, C. musicola, and C. sojae: Four Species Pathogenic to Soybean (Glycine max).</title>
        <authorList>
            <person name="Rogerio F."/>
            <person name="Boufleur T.R."/>
            <person name="Ciampi-Guillardi M."/>
            <person name="Sukno S.A."/>
            <person name="Thon M.R."/>
            <person name="Massola Junior N.S."/>
            <person name="Baroncelli R."/>
        </authorList>
    </citation>
    <scope>NUCLEOTIDE SEQUENCE</scope>
    <source>
        <strain evidence="2">LFN00145</strain>
    </source>
</reference>
<dbReference type="EMBL" id="WIGO01000118">
    <property type="protein sequence ID" value="KAF6828704.1"/>
    <property type="molecule type" value="Genomic_DNA"/>
</dbReference>
<proteinExistence type="predicted"/>
<dbReference type="Proteomes" id="UP000654918">
    <property type="component" value="Unassembled WGS sequence"/>
</dbReference>
<comment type="caution">
    <text evidence="2">The sequence shown here is derived from an EMBL/GenBank/DDBJ whole genome shotgun (WGS) entry which is preliminary data.</text>
</comment>
<protein>
    <submittedName>
        <fullName evidence="2">Uncharacterized protein</fullName>
    </submittedName>
</protein>